<feature type="region of interest" description="Disordered" evidence="5">
    <location>
        <begin position="290"/>
        <end position="316"/>
    </location>
</feature>
<dbReference type="Proteomes" id="UP000463051">
    <property type="component" value="Unassembled WGS sequence"/>
</dbReference>
<dbReference type="SUPFAM" id="SSF55048">
    <property type="entry name" value="Probable ACP-binding domain of malonyl-CoA ACP transacylase"/>
    <property type="match status" value="1"/>
</dbReference>
<dbReference type="Pfam" id="PF00698">
    <property type="entry name" value="Acyl_transf_1"/>
    <property type="match status" value="1"/>
</dbReference>
<dbReference type="EMBL" id="WJXB01000001">
    <property type="protein sequence ID" value="MRN51853.1"/>
    <property type="molecule type" value="Genomic_DNA"/>
</dbReference>
<comment type="caution">
    <text evidence="7">The sequence shown here is derived from an EMBL/GenBank/DDBJ whole genome shotgun (WGS) entry which is preliminary data.</text>
</comment>
<keyword evidence="3 7" id="KW-0012">Acyltransferase</keyword>
<gene>
    <name evidence="7" type="primary">fabD</name>
    <name evidence="7" type="ORF">GJB61_02425</name>
</gene>
<dbReference type="PANTHER" id="PTHR42681:SF1">
    <property type="entry name" value="MALONYL-COA-ACYL CARRIER PROTEIN TRANSACYLASE, MITOCHONDRIAL"/>
    <property type="match status" value="1"/>
</dbReference>
<dbReference type="InterPro" id="IPR016035">
    <property type="entry name" value="Acyl_Trfase/lysoPLipase"/>
</dbReference>
<sequence length="786" mass="87463">MTTYLFPGQGSQYRGMGEELFESFKEYVEAADDILGYSLRQLCLEDPERKLGLTQYTQPALYVVNALSYLQVLRETGIKPDNLAGHSLGEYNALFAAEAFDFATGLKLVQKRGELMSTVSGGGMAAVLGLEEEAIRAILQDERFRQIDIANLNTPTQIVISGPQNDIEQAKEAFEGAGAYNYVVLAVSGAFHSRYMESVRQEFENFLGGFTLSPLKIPVISNVLARPYAEESVRKILAAQITSSVKWTESIRYLMGKGEMEYRQVGPGHVLDGLVKTIQRESEPLVLVEPEKTTSRYESEVETQPQTQADPQPMQTGSRVLASRPVIAQALQAEQLGSAEFKEDYNLKYAYWVGAMGRGIASKEFVAALSKQGMMSCLGTEGLKMDEITASLDYLRQELGGEHPFAVNVMYEYSNPRREEQLLELLIRQGVHNIEASSYISLTAALVKFRVQGLRKDSSGRVIPARRILLKASRPEIAEIYLSPPPRSVVDKLLEEKWISSEEARLSQEIPMIDDLCVLGDCGGYTDQGTALAIFPLILKLAGEAQRKFAYTKRVRVGLGGGLGTPEAAAAAFVLGADFIVTGSINQCTVEANTSEMVKDILQQISVQDTGYAPSEHMFEMGAKVQVVKKGVFFPVRGNKLYETYRQFNALEEIGDSLRSQLEDKYFKKSFSVAYHDLKLQLGQDEIAKAEQNPKVKMALLFRSYLSSSYQLALSGVKDRKVDFQIYSSSALGAFNHWVKGTPLEDWHERHAWTIGEKIMTDAAGLLNERLSWRNTDSYEKVFSKI</sequence>
<dbReference type="Pfam" id="PF21607">
    <property type="entry name" value="FabD_helical_ins"/>
    <property type="match status" value="1"/>
</dbReference>
<dbReference type="InterPro" id="IPR014043">
    <property type="entry name" value="Acyl_transferase_dom"/>
</dbReference>
<dbReference type="RefSeq" id="WP_154116746.1">
    <property type="nucleotide sequence ID" value="NZ_WJXB01000001.1"/>
</dbReference>
<dbReference type="NCBIfam" id="TIGR02814">
    <property type="entry name" value="pfaD_fam"/>
    <property type="match status" value="1"/>
</dbReference>
<dbReference type="PANTHER" id="PTHR42681">
    <property type="entry name" value="MALONYL-COA-ACYL CARRIER PROTEIN TRANSACYLASE, MITOCHONDRIAL"/>
    <property type="match status" value="1"/>
</dbReference>
<name>A0A7X2H1V6_9BACL</name>
<dbReference type="InterPro" id="IPR013785">
    <property type="entry name" value="Aldolase_TIM"/>
</dbReference>
<evidence type="ECO:0000256" key="2">
    <source>
        <dbReference type="ARBA" id="ARBA00022679"/>
    </source>
</evidence>
<protein>
    <recommendedName>
        <fullName evidence="1">[acyl-carrier-protein] S-malonyltransferase</fullName>
        <ecNumber evidence="1">2.3.1.39</ecNumber>
    </recommendedName>
</protein>
<dbReference type="EC" id="2.3.1.39" evidence="1"/>
<dbReference type="Gene3D" id="3.20.20.70">
    <property type="entry name" value="Aldolase class I"/>
    <property type="match status" value="1"/>
</dbReference>
<evidence type="ECO:0000256" key="3">
    <source>
        <dbReference type="ARBA" id="ARBA00023315"/>
    </source>
</evidence>
<keyword evidence="8" id="KW-1185">Reference proteome</keyword>
<dbReference type="GO" id="GO:0004314">
    <property type="term" value="F:[acyl-carrier-protein] S-malonyltransferase activity"/>
    <property type="evidence" value="ECO:0007669"/>
    <property type="project" value="UniProtKB-EC"/>
</dbReference>
<dbReference type="SMART" id="SM00827">
    <property type="entry name" value="PKS_AT"/>
    <property type="match status" value="1"/>
</dbReference>
<keyword evidence="2 7" id="KW-0808">Transferase</keyword>
<dbReference type="InterPro" id="IPR001227">
    <property type="entry name" value="Ac_transferase_dom_sf"/>
</dbReference>
<evidence type="ECO:0000313" key="7">
    <source>
        <dbReference type="EMBL" id="MRN51853.1"/>
    </source>
</evidence>
<dbReference type="AlphaFoldDB" id="A0A7X2H1V6"/>
<dbReference type="SUPFAM" id="SSF51412">
    <property type="entry name" value="Inosine monophosphate dehydrogenase (IMPDH)"/>
    <property type="match status" value="1"/>
</dbReference>
<dbReference type="InterPro" id="IPR049489">
    <property type="entry name" value="FabD-like_helical_ins"/>
</dbReference>
<dbReference type="InterPro" id="IPR014179">
    <property type="entry name" value="PfaD-like_TIM-barrel"/>
</dbReference>
<evidence type="ECO:0000256" key="1">
    <source>
        <dbReference type="ARBA" id="ARBA00013258"/>
    </source>
</evidence>
<evidence type="ECO:0000256" key="5">
    <source>
        <dbReference type="SAM" id="MobiDB-lite"/>
    </source>
</evidence>
<comment type="catalytic activity">
    <reaction evidence="4">
        <text>holo-[ACP] + malonyl-CoA = malonyl-[ACP] + CoA</text>
        <dbReference type="Rhea" id="RHEA:41792"/>
        <dbReference type="Rhea" id="RHEA-COMP:9623"/>
        <dbReference type="Rhea" id="RHEA-COMP:9685"/>
        <dbReference type="ChEBI" id="CHEBI:57287"/>
        <dbReference type="ChEBI" id="CHEBI:57384"/>
        <dbReference type="ChEBI" id="CHEBI:64479"/>
        <dbReference type="ChEBI" id="CHEBI:78449"/>
        <dbReference type="EC" id="2.3.1.39"/>
    </reaction>
</comment>
<dbReference type="Gene3D" id="3.40.366.10">
    <property type="entry name" value="Malonyl-Coenzyme A Acyl Carrier Protein, domain 2"/>
    <property type="match status" value="1"/>
</dbReference>
<dbReference type="Gene3D" id="3.30.70.250">
    <property type="entry name" value="Malonyl-CoA ACP transacylase, ACP-binding"/>
    <property type="match status" value="1"/>
</dbReference>
<reference evidence="7 8" key="1">
    <citation type="submission" date="2019-11" db="EMBL/GenBank/DDBJ databases">
        <title>Paenibacillus monticola sp. nov., a novel PGPR strain isolated from mountain sample in China.</title>
        <authorList>
            <person name="Zhao Q."/>
            <person name="Li H.-P."/>
            <person name="Zhang J.-L."/>
        </authorList>
    </citation>
    <scope>NUCLEOTIDE SEQUENCE [LARGE SCALE GENOMIC DNA]</scope>
    <source>
        <strain evidence="7 8">LC-T2</strain>
    </source>
</reference>
<feature type="compositionally biased region" description="Basic and acidic residues" evidence="5">
    <location>
        <begin position="290"/>
        <end position="299"/>
    </location>
</feature>
<dbReference type="GO" id="GO:0006633">
    <property type="term" value="P:fatty acid biosynthetic process"/>
    <property type="evidence" value="ECO:0007669"/>
    <property type="project" value="TreeGrafter"/>
</dbReference>
<evidence type="ECO:0000313" key="8">
    <source>
        <dbReference type="Proteomes" id="UP000463051"/>
    </source>
</evidence>
<dbReference type="SUPFAM" id="SSF52151">
    <property type="entry name" value="FabD/lysophospholipase-like"/>
    <property type="match status" value="1"/>
</dbReference>
<feature type="domain" description="Malonyl-CoA:ACP transacylase (MAT)" evidence="6">
    <location>
        <begin position="5"/>
        <end position="360"/>
    </location>
</feature>
<dbReference type="InterPro" id="IPR004410">
    <property type="entry name" value="Malonyl_CoA-ACP_transAc_FabD"/>
</dbReference>
<evidence type="ECO:0000256" key="4">
    <source>
        <dbReference type="ARBA" id="ARBA00048462"/>
    </source>
</evidence>
<organism evidence="7 8">
    <name type="scientific">Paenibacillus monticola</name>
    <dbReference type="NCBI Taxonomy" id="2666075"/>
    <lineage>
        <taxon>Bacteria</taxon>
        <taxon>Bacillati</taxon>
        <taxon>Bacillota</taxon>
        <taxon>Bacilli</taxon>
        <taxon>Bacillales</taxon>
        <taxon>Paenibacillaceae</taxon>
        <taxon>Paenibacillus</taxon>
    </lineage>
</organism>
<proteinExistence type="predicted"/>
<feature type="compositionally biased region" description="Polar residues" evidence="5">
    <location>
        <begin position="302"/>
        <end position="316"/>
    </location>
</feature>
<dbReference type="GO" id="GO:0005829">
    <property type="term" value="C:cytosol"/>
    <property type="evidence" value="ECO:0007669"/>
    <property type="project" value="TreeGrafter"/>
</dbReference>
<evidence type="ECO:0000259" key="6">
    <source>
        <dbReference type="SMART" id="SM00827"/>
    </source>
</evidence>
<dbReference type="NCBIfam" id="TIGR00128">
    <property type="entry name" value="fabD"/>
    <property type="match status" value="1"/>
</dbReference>
<dbReference type="InterPro" id="IPR016036">
    <property type="entry name" value="Malonyl_transacylase_ACP-bd"/>
</dbReference>
<accession>A0A7X2H1V6</accession>
<dbReference type="InterPro" id="IPR050858">
    <property type="entry name" value="Mal-CoA-ACP_Trans/PKS_FabD"/>
</dbReference>